<evidence type="ECO:0000256" key="4">
    <source>
        <dbReference type="ARBA" id="ARBA00022989"/>
    </source>
</evidence>
<dbReference type="GO" id="GO:0016020">
    <property type="term" value="C:membrane"/>
    <property type="evidence" value="ECO:0007669"/>
    <property type="project" value="UniProtKB-SubCell"/>
</dbReference>
<comment type="subcellular location">
    <subcellularLocation>
        <location evidence="1 6">Membrane</location>
        <topology evidence="1 6">Multi-pass membrane protein</topology>
    </subcellularLocation>
</comment>
<gene>
    <name evidence="8" type="ORF">PAHAL_9G282600</name>
</gene>
<dbReference type="Pfam" id="PF00892">
    <property type="entry name" value="EamA"/>
    <property type="match status" value="2"/>
</dbReference>
<feature type="transmembrane region" description="Helical" evidence="6">
    <location>
        <begin position="183"/>
        <end position="203"/>
    </location>
</feature>
<evidence type="ECO:0000259" key="7">
    <source>
        <dbReference type="Pfam" id="PF00892"/>
    </source>
</evidence>
<evidence type="ECO:0000256" key="5">
    <source>
        <dbReference type="ARBA" id="ARBA00023136"/>
    </source>
</evidence>
<keyword evidence="4 6" id="KW-1133">Transmembrane helix</keyword>
<evidence type="ECO:0000256" key="1">
    <source>
        <dbReference type="ARBA" id="ARBA00004141"/>
    </source>
</evidence>
<keyword evidence="3 6" id="KW-0812">Transmembrane</keyword>
<sequence>MELAGTWRKVMPYMAMVFLQFGFAGMFLISVASLRQGMSHYVLVVYRNAVAAVVMAPFALWFERKTRPKMTLLVFFKILALGLLEPVLDQNFIYMGVNNTSASFSSALTNILPAVTFVNAITLRMERINIKERRSQAKIAGTAITVGGAMLMILFKGPIVNFPWTKHISHVFSDSGAHNSGHWLMGTFMILLSCFCWSAFFILQSYTLRSYPCELSLTTLICALGATESGAVALVMERDPKAWSIGFDMRLFTAVYSGIMCSGIAYYVQGIVIKERGPVFVTAFSPLCMIIVTLLGSIILSEVVTLGRLIGAAVIVVGLYALIWSKNKDHVNALDAENNFEKQKTFELPFSTTDVNKTSSLGNI</sequence>
<feature type="domain" description="EamA" evidence="7">
    <location>
        <begin position="185"/>
        <end position="323"/>
    </location>
</feature>
<feature type="transmembrane region" description="Helical" evidence="6">
    <location>
        <begin position="12"/>
        <end position="34"/>
    </location>
</feature>
<evidence type="ECO:0000256" key="2">
    <source>
        <dbReference type="ARBA" id="ARBA00007635"/>
    </source>
</evidence>
<feature type="transmembrane region" description="Helical" evidence="6">
    <location>
        <begin position="107"/>
        <end position="125"/>
    </location>
</feature>
<feature type="transmembrane region" description="Helical" evidence="6">
    <location>
        <begin position="251"/>
        <end position="268"/>
    </location>
</feature>
<dbReference type="GO" id="GO:0022857">
    <property type="term" value="F:transmembrane transporter activity"/>
    <property type="evidence" value="ECO:0007669"/>
    <property type="project" value="InterPro"/>
</dbReference>
<feature type="transmembrane region" description="Helical" evidence="6">
    <location>
        <begin position="280"/>
        <end position="300"/>
    </location>
</feature>
<dbReference type="SUPFAM" id="SSF103481">
    <property type="entry name" value="Multidrug resistance efflux transporter EmrE"/>
    <property type="match status" value="2"/>
</dbReference>
<dbReference type="Proteomes" id="UP000243499">
    <property type="component" value="Chromosome 9"/>
</dbReference>
<evidence type="ECO:0000313" key="8">
    <source>
        <dbReference type="EMBL" id="PAN48035.1"/>
    </source>
</evidence>
<accession>A0A2S3IN03</accession>
<organism evidence="8">
    <name type="scientific">Panicum hallii</name>
    <dbReference type="NCBI Taxonomy" id="206008"/>
    <lineage>
        <taxon>Eukaryota</taxon>
        <taxon>Viridiplantae</taxon>
        <taxon>Streptophyta</taxon>
        <taxon>Embryophyta</taxon>
        <taxon>Tracheophyta</taxon>
        <taxon>Spermatophyta</taxon>
        <taxon>Magnoliopsida</taxon>
        <taxon>Liliopsida</taxon>
        <taxon>Poales</taxon>
        <taxon>Poaceae</taxon>
        <taxon>PACMAD clade</taxon>
        <taxon>Panicoideae</taxon>
        <taxon>Panicodae</taxon>
        <taxon>Paniceae</taxon>
        <taxon>Panicinae</taxon>
        <taxon>Panicum</taxon>
        <taxon>Panicum sect. Panicum</taxon>
    </lineage>
</organism>
<dbReference type="InterPro" id="IPR030184">
    <property type="entry name" value="WAT1-related"/>
</dbReference>
<dbReference type="Gramene" id="PAN48035">
    <property type="protein sequence ID" value="PAN48035"/>
    <property type="gene ID" value="PAHAL_9G282600"/>
</dbReference>
<evidence type="ECO:0000256" key="3">
    <source>
        <dbReference type="ARBA" id="ARBA00022692"/>
    </source>
</evidence>
<feature type="transmembrane region" description="Helical" evidence="6">
    <location>
        <begin position="306"/>
        <end position="324"/>
    </location>
</feature>
<feature type="domain" description="EamA" evidence="7">
    <location>
        <begin position="15"/>
        <end position="153"/>
    </location>
</feature>
<dbReference type="PANTHER" id="PTHR31218">
    <property type="entry name" value="WAT1-RELATED PROTEIN"/>
    <property type="match status" value="1"/>
</dbReference>
<feature type="transmembrane region" description="Helical" evidence="6">
    <location>
        <begin position="40"/>
        <end position="62"/>
    </location>
</feature>
<dbReference type="InterPro" id="IPR037185">
    <property type="entry name" value="EmrE-like"/>
</dbReference>
<proteinExistence type="inferred from homology"/>
<comment type="similarity">
    <text evidence="2 6">Belongs to the drug/metabolite transporter (DMT) superfamily. Plant drug/metabolite exporter (P-DME) (TC 2.A.7.4) family.</text>
</comment>
<reference evidence="8" key="1">
    <citation type="submission" date="2018-04" db="EMBL/GenBank/DDBJ databases">
        <title>WGS assembly of Panicum hallii.</title>
        <authorList>
            <person name="Lovell J."/>
            <person name="Jenkins J."/>
            <person name="Lowry D."/>
            <person name="Mamidi S."/>
            <person name="Sreedasyam A."/>
            <person name="Weng X."/>
            <person name="Barry K."/>
            <person name="Bonette J."/>
            <person name="Campitelli B."/>
            <person name="Daum C."/>
            <person name="Gordon S."/>
            <person name="Gould B."/>
            <person name="Lipzen A."/>
            <person name="Macqueen A."/>
            <person name="Palacio-Mejia J."/>
            <person name="Plott C."/>
            <person name="Shakirov E."/>
            <person name="Shu S."/>
            <person name="Yoshinaga Y."/>
            <person name="Zane M."/>
            <person name="Rokhsar D."/>
            <person name="Grimwood J."/>
            <person name="Schmutz J."/>
            <person name="Juenger T."/>
        </authorList>
    </citation>
    <scope>NUCLEOTIDE SEQUENCE [LARGE SCALE GENOMIC DNA]</scope>
    <source>
        <strain evidence="8">FIL2</strain>
    </source>
</reference>
<feature type="transmembrane region" description="Helical" evidence="6">
    <location>
        <begin position="215"/>
        <end position="236"/>
    </location>
</feature>
<keyword evidence="5 6" id="KW-0472">Membrane</keyword>
<dbReference type="AlphaFoldDB" id="A0A2S3IN03"/>
<evidence type="ECO:0000256" key="6">
    <source>
        <dbReference type="RuleBase" id="RU363077"/>
    </source>
</evidence>
<dbReference type="EMBL" id="CM008054">
    <property type="protein sequence ID" value="PAN48035.1"/>
    <property type="molecule type" value="Genomic_DNA"/>
</dbReference>
<dbReference type="InterPro" id="IPR000620">
    <property type="entry name" value="EamA_dom"/>
</dbReference>
<protein>
    <recommendedName>
        <fullName evidence="6">WAT1-related protein</fullName>
    </recommendedName>
</protein>
<name>A0A2S3IN03_9POAL</name>
<feature type="transmembrane region" description="Helical" evidence="6">
    <location>
        <begin position="137"/>
        <end position="155"/>
    </location>
</feature>